<evidence type="ECO:0000256" key="4">
    <source>
        <dbReference type="ARBA" id="ARBA00022737"/>
    </source>
</evidence>
<comment type="similarity">
    <text evidence="7">Belongs to the transferase hexapeptide repeat family. LpxD subfamily.</text>
</comment>
<dbReference type="Gene3D" id="3.40.1390.10">
    <property type="entry name" value="MurE/MurF, N-terminal domain"/>
    <property type="match status" value="1"/>
</dbReference>
<dbReference type="Proteomes" id="UP000021816">
    <property type="component" value="Unassembled WGS sequence"/>
</dbReference>
<comment type="caution">
    <text evidence="10">The sequence shown here is derived from an EMBL/GenBank/DDBJ whole genome shotgun (WGS) entry which is preliminary data.</text>
</comment>
<dbReference type="UniPathway" id="UPA00973"/>
<evidence type="ECO:0000256" key="2">
    <source>
        <dbReference type="ARBA" id="ARBA00022556"/>
    </source>
</evidence>
<sequence>MTVNSPGNGAALSGGLRLDEIVANLGGALEGDGSVLVSQVASLLSAGEGQIAFLASSKYRQQLKATRATAVIVPPQFSHETSLPRIVHPNAYAYYARVVALLNPSRQPRRGVHCGAVVKSELPASVSVGENAVIGERVRIGENVTVHPGCVIGDDAAIGEDSVLYPNVVVYDRCVIGKRAIIHAGAVLGGDGFGFAKDGEQWVKIPQIGRVVIGDDVEVGVNTSIDRGALDDTIIGNGVKLDNQIQIGHNVSIGEHAAMAGCVGIAGSTRIGRRCTVGGAGMIIGHLELADDVHISAGSMVTKSLPRAGQYTSIFPLEGHHEWLHNAAQIKRLARLAERVAELEKKLEQRENTT</sequence>
<dbReference type="InterPro" id="IPR020573">
    <property type="entry name" value="UDP_GlcNAc_AcTrfase_non-rep"/>
</dbReference>
<protein>
    <recommendedName>
        <fullName evidence="7">UDP-3-O-acylglucosamine N-acyltransferase</fullName>
        <ecNumber evidence="7">2.3.1.191</ecNumber>
    </recommendedName>
</protein>
<name>A0A011NI31_9PROT</name>
<dbReference type="GO" id="GO:0016020">
    <property type="term" value="C:membrane"/>
    <property type="evidence" value="ECO:0007669"/>
    <property type="project" value="GOC"/>
</dbReference>
<evidence type="ECO:0000256" key="7">
    <source>
        <dbReference type="HAMAP-Rule" id="MF_00523"/>
    </source>
</evidence>
<evidence type="ECO:0000313" key="10">
    <source>
        <dbReference type="EMBL" id="EXI82438.1"/>
    </source>
</evidence>
<dbReference type="PANTHER" id="PTHR43378">
    <property type="entry name" value="UDP-3-O-ACYLGLUCOSAMINE N-ACYLTRANSFERASE"/>
    <property type="match status" value="1"/>
</dbReference>
<evidence type="ECO:0000256" key="8">
    <source>
        <dbReference type="SAM" id="Coils"/>
    </source>
</evidence>
<dbReference type="InterPro" id="IPR007691">
    <property type="entry name" value="LpxD"/>
</dbReference>
<dbReference type="PROSITE" id="PS00101">
    <property type="entry name" value="HEXAPEP_TRANSFERASES"/>
    <property type="match status" value="1"/>
</dbReference>
<keyword evidence="2 7" id="KW-0441">Lipid A biosynthesis</keyword>
<keyword evidence="6 7" id="KW-0012">Acyltransferase</keyword>
<feature type="domain" description="UDP-3-O-[3-hydroxymyristoyl] glucosamine N-acyltransferase non-repeat region" evidence="9">
    <location>
        <begin position="35"/>
        <end position="101"/>
    </location>
</feature>
<dbReference type="SUPFAM" id="SSF51161">
    <property type="entry name" value="Trimeric LpxA-like enzymes"/>
    <property type="match status" value="1"/>
</dbReference>
<dbReference type="GO" id="GO:0103118">
    <property type="term" value="F:UDP-3-O-[(3R)-3-hydroxyacyl]-glucosamine N-acyltransferase activity"/>
    <property type="evidence" value="ECO:0007669"/>
    <property type="project" value="UniProtKB-EC"/>
</dbReference>
<keyword evidence="1 7" id="KW-0444">Lipid biosynthesis</keyword>
<dbReference type="NCBIfam" id="NF002060">
    <property type="entry name" value="PRK00892.1"/>
    <property type="match status" value="1"/>
</dbReference>
<dbReference type="Pfam" id="PF00132">
    <property type="entry name" value="Hexapep"/>
    <property type="match status" value="1"/>
</dbReference>
<keyword evidence="5 7" id="KW-0443">Lipid metabolism</keyword>
<dbReference type="GO" id="GO:0009245">
    <property type="term" value="P:lipid A biosynthetic process"/>
    <property type="evidence" value="ECO:0007669"/>
    <property type="project" value="UniProtKB-UniRule"/>
</dbReference>
<dbReference type="HAMAP" id="MF_00523">
    <property type="entry name" value="LpxD"/>
    <property type="match status" value="1"/>
</dbReference>
<dbReference type="PATRIC" id="fig|1454003.3.peg.561"/>
<evidence type="ECO:0000313" key="11">
    <source>
        <dbReference type="Proteomes" id="UP000021816"/>
    </source>
</evidence>
<gene>
    <name evidence="7 10" type="primary">lpxD</name>
    <name evidence="10" type="ORF">AW10_00546</name>
</gene>
<reference evidence="10 11" key="1">
    <citation type="submission" date="2014-02" db="EMBL/GenBank/DDBJ databases">
        <title>Expanding our view of genomic diversity in Candidatus Accumulibacter clades.</title>
        <authorList>
            <person name="Skennerton C.T."/>
            <person name="Barr J.J."/>
            <person name="Slater F.R."/>
            <person name="Bond P.L."/>
            <person name="Tyson G.W."/>
        </authorList>
    </citation>
    <scope>NUCLEOTIDE SEQUENCE [LARGE SCALE GENOMIC DNA]</scope>
    <source>
        <strain evidence="11">BA-92</strain>
    </source>
</reference>
<keyword evidence="3 7" id="KW-0808">Transferase</keyword>
<dbReference type="CDD" id="cd03352">
    <property type="entry name" value="LbH_LpxD"/>
    <property type="match status" value="1"/>
</dbReference>
<comment type="subunit">
    <text evidence="7">Homotrimer.</text>
</comment>
<dbReference type="Gene3D" id="2.160.10.10">
    <property type="entry name" value="Hexapeptide repeat proteins"/>
    <property type="match status" value="1"/>
</dbReference>
<dbReference type="NCBIfam" id="TIGR01853">
    <property type="entry name" value="lipid_A_lpxD"/>
    <property type="match status" value="1"/>
</dbReference>
<feature type="coiled-coil region" evidence="8">
    <location>
        <begin position="326"/>
        <end position="353"/>
    </location>
</feature>
<accession>A0A011NI31</accession>
<evidence type="ECO:0000259" key="9">
    <source>
        <dbReference type="Pfam" id="PF04613"/>
    </source>
</evidence>
<comment type="pathway">
    <text evidence="7">Bacterial outer membrane biogenesis; LPS lipid A biosynthesis.</text>
</comment>
<dbReference type="GO" id="GO:0016410">
    <property type="term" value="F:N-acyltransferase activity"/>
    <property type="evidence" value="ECO:0007669"/>
    <property type="project" value="InterPro"/>
</dbReference>
<dbReference type="EC" id="2.3.1.191" evidence="7"/>
<organism evidence="10 11">
    <name type="scientific">Candidatus Accumulibacter appositus</name>
    <dbReference type="NCBI Taxonomy" id="1454003"/>
    <lineage>
        <taxon>Bacteria</taxon>
        <taxon>Pseudomonadati</taxon>
        <taxon>Pseudomonadota</taxon>
        <taxon>Betaproteobacteria</taxon>
        <taxon>Candidatus Accumulibacter</taxon>
    </lineage>
</organism>
<dbReference type="PANTHER" id="PTHR43378:SF2">
    <property type="entry name" value="UDP-3-O-ACYLGLUCOSAMINE N-ACYLTRANSFERASE 1, MITOCHONDRIAL-RELATED"/>
    <property type="match status" value="1"/>
</dbReference>
<comment type="catalytic activity">
    <reaction evidence="7">
        <text>a UDP-3-O-[(3R)-3-hydroxyacyl]-alpha-D-glucosamine + a (3R)-hydroxyacyl-[ACP] = a UDP-2-N,3-O-bis[(3R)-3-hydroxyacyl]-alpha-D-glucosamine + holo-[ACP] + H(+)</text>
        <dbReference type="Rhea" id="RHEA:53836"/>
        <dbReference type="Rhea" id="RHEA-COMP:9685"/>
        <dbReference type="Rhea" id="RHEA-COMP:9945"/>
        <dbReference type="ChEBI" id="CHEBI:15378"/>
        <dbReference type="ChEBI" id="CHEBI:64479"/>
        <dbReference type="ChEBI" id="CHEBI:78827"/>
        <dbReference type="ChEBI" id="CHEBI:137740"/>
        <dbReference type="ChEBI" id="CHEBI:137748"/>
        <dbReference type="EC" id="2.3.1.191"/>
    </reaction>
</comment>
<evidence type="ECO:0000256" key="1">
    <source>
        <dbReference type="ARBA" id="ARBA00022516"/>
    </source>
</evidence>
<keyword evidence="8" id="KW-0175">Coiled coil</keyword>
<dbReference type="AlphaFoldDB" id="A0A011NI31"/>
<dbReference type="InterPro" id="IPR011004">
    <property type="entry name" value="Trimer_LpxA-like_sf"/>
</dbReference>
<keyword evidence="4 7" id="KW-0677">Repeat</keyword>
<evidence type="ECO:0000256" key="3">
    <source>
        <dbReference type="ARBA" id="ARBA00022679"/>
    </source>
</evidence>
<proteinExistence type="inferred from homology"/>
<feature type="active site" description="Proton acceptor" evidence="7">
    <location>
        <position position="249"/>
    </location>
</feature>
<dbReference type="InterPro" id="IPR001451">
    <property type="entry name" value="Hexapep"/>
</dbReference>
<dbReference type="InterPro" id="IPR018357">
    <property type="entry name" value="Hexapep_transf_CS"/>
</dbReference>
<evidence type="ECO:0000256" key="5">
    <source>
        <dbReference type="ARBA" id="ARBA00023098"/>
    </source>
</evidence>
<dbReference type="Pfam" id="PF04613">
    <property type="entry name" value="LpxD"/>
    <property type="match status" value="1"/>
</dbReference>
<dbReference type="STRING" id="1454003.AW10_00546"/>
<evidence type="ECO:0000256" key="6">
    <source>
        <dbReference type="ARBA" id="ARBA00023315"/>
    </source>
</evidence>
<comment type="function">
    <text evidence="7">Catalyzes the N-acylation of UDP-3-O-acylglucosamine using 3-hydroxyacyl-ACP as the acyl donor. Is involved in the biosynthesis of lipid A, a phosphorylated glycolipid that anchors the lipopolysaccharide to the outer membrane of the cell.</text>
</comment>
<dbReference type="EMBL" id="JEMX01000011">
    <property type="protein sequence ID" value="EXI82438.1"/>
    <property type="molecule type" value="Genomic_DNA"/>
</dbReference>